<dbReference type="GO" id="GO:0034456">
    <property type="term" value="C:UTP-C complex"/>
    <property type="evidence" value="ECO:0007669"/>
    <property type="project" value="TreeGrafter"/>
</dbReference>
<dbReference type="SUPFAM" id="SSF54928">
    <property type="entry name" value="RNA-binding domain, RBD"/>
    <property type="match status" value="1"/>
</dbReference>
<keyword evidence="2" id="KW-0694">RNA-binding</keyword>
<dbReference type="InterPro" id="IPR012677">
    <property type="entry name" value="Nucleotide-bd_a/b_plait_sf"/>
</dbReference>
<dbReference type="InterPro" id="IPR024326">
    <property type="entry name" value="RRP7_C"/>
</dbReference>
<dbReference type="Pfam" id="PF00076">
    <property type="entry name" value="RRM_1"/>
    <property type="match status" value="1"/>
</dbReference>
<dbReference type="InterPro" id="IPR035979">
    <property type="entry name" value="RBD_domain_sf"/>
</dbReference>
<dbReference type="PANTHER" id="PTHR13191">
    <property type="entry name" value="RIBOSOMAL RNA PROCESSING PROTEIN 7-RELATED"/>
    <property type="match status" value="1"/>
</dbReference>
<dbReference type="GO" id="GO:0006364">
    <property type="term" value="P:rRNA processing"/>
    <property type="evidence" value="ECO:0007669"/>
    <property type="project" value="TreeGrafter"/>
</dbReference>
<dbReference type="CDD" id="cd12932">
    <property type="entry name" value="RRP7_like"/>
    <property type="match status" value="1"/>
</dbReference>
<protein>
    <recommendedName>
        <fullName evidence="3">RRM domain-containing protein</fullName>
    </recommendedName>
</protein>
<feature type="domain" description="RRM" evidence="3">
    <location>
        <begin position="51"/>
        <end position="128"/>
    </location>
</feature>
<dbReference type="GO" id="GO:0032545">
    <property type="term" value="C:CURI complex"/>
    <property type="evidence" value="ECO:0007669"/>
    <property type="project" value="TreeGrafter"/>
</dbReference>
<evidence type="ECO:0000256" key="1">
    <source>
        <dbReference type="ARBA" id="ARBA00006110"/>
    </source>
</evidence>
<name>A0AAD5Y483_9FUNG</name>
<reference evidence="4" key="1">
    <citation type="submission" date="2020-05" db="EMBL/GenBank/DDBJ databases">
        <title>Phylogenomic resolution of chytrid fungi.</title>
        <authorList>
            <person name="Stajich J.E."/>
            <person name="Amses K."/>
            <person name="Simmons R."/>
            <person name="Seto K."/>
            <person name="Myers J."/>
            <person name="Bonds A."/>
            <person name="Quandt C.A."/>
            <person name="Barry K."/>
            <person name="Liu P."/>
            <person name="Grigoriev I."/>
            <person name="Longcore J.E."/>
            <person name="James T.Y."/>
        </authorList>
    </citation>
    <scope>NUCLEOTIDE SEQUENCE</scope>
    <source>
        <strain evidence="4">PLAUS21</strain>
    </source>
</reference>
<dbReference type="Proteomes" id="UP001210925">
    <property type="component" value="Unassembled WGS sequence"/>
</dbReference>
<comment type="caution">
    <text evidence="4">The sequence shown here is derived from an EMBL/GenBank/DDBJ whole genome shotgun (WGS) entry which is preliminary data.</text>
</comment>
<evidence type="ECO:0000313" key="4">
    <source>
        <dbReference type="EMBL" id="KAJ3254586.1"/>
    </source>
</evidence>
<evidence type="ECO:0000313" key="5">
    <source>
        <dbReference type="Proteomes" id="UP001210925"/>
    </source>
</evidence>
<dbReference type="Pfam" id="PF12923">
    <property type="entry name" value="RRP7"/>
    <property type="match status" value="1"/>
</dbReference>
<dbReference type="GO" id="GO:0003723">
    <property type="term" value="F:RNA binding"/>
    <property type="evidence" value="ECO:0007669"/>
    <property type="project" value="UniProtKB-UniRule"/>
</dbReference>
<dbReference type="SMART" id="SM00360">
    <property type="entry name" value="RRM"/>
    <property type="match status" value="1"/>
</dbReference>
<evidence type="ECO:0000259" key="3">
    <source>
        <dbReference type="PROSITE" id="PS50102"/>
    </source>
</evidence>
<dbReference type="PANTHER" id="PTHR13191:SF0">
    <property type="entry name" value="RIBOSOMAL RNA-PROCESSING PROTEIN 7 HOMOLOG A-RELATED"/>
    <property type="match status" value="1"/>
</dbReference>
<comment type="similarity">
    <text evidence="1">Belongs to the RRP7 family.</text>
</comment>
<gene>
    <name evidence="4" type="ORF">HK103_007071</name>
</gene>
<dbReference type="InterPro" id="IPR000504">
    <property type="entry name" value="RRM_dom"/>
</dbReference>
<evidence type="ECO:0000256" key="2">
    <source>
        <dbReference type="PROSITE-ProRule" id="PRU00176"/>
    </source>
</evidence>
<dbReference type="EMBL" id="JADGKB010000082">
    <property type="protein sequence ID" value="KAJ3254586.1"/>
    <property type="molecule type" value="Genomic_DNA"/>
</dbReference>
<accession>A0AAD5Y483</accession>
<dbReference type="GO" id="GO:0000028">
    <property type="term" value="P:ribosomal small subunit assembly"/>
    <property type="evidence" value="ECO:0007669"/>
    <property type="project" value="TreeGrafter"/>
</dbReference>
<proteinExistence type="inferred from homology"/>
<dbReference type="InterPro" id="IPR040446">
    <property type="entry name" value="RRP7"/>
</dbReference>
<dbReference type="Gene3D" id="3.30.70.330">
    <property type="match status" value="1"/>
</dbReference>
<dbReference type="AlphaFoldDB" id="A0AAD5Y483"/>
<keyword evidence="5" id="KW-1185">Reference proteome</keyword>
<sequence>MNFHTIKVETSYSPITTGDLQTHFTHKQPSKRVYHELFVRLNSSKQDFPENTLFMVNIPVDTSEAHLKELFKDYGEIIQVKLPVTMKSGSNCHVVFKDKESIDMILEIDTLKWPDIPTAKYTIEKPDITVLKEKVDEAMLLFEDLEKLEKQRKLDARNVVDEDGFVLVTRQGRKNNLDGKGGSQATLTKQEAEKLQPKNHALQDFYRFQMRERKRNGRFILT</sequence>
<dbReference type="PROSITE" id="PS50102">
    <property type="entry name" value="RRM"/>
    <property type="match status" value="1"/>
</dbReference>
<organism evidence="4 5">
    <name type="scientific">Boothiomyces macroporosus</name>
    <dbReference type="NCBI Taxonomy" id="261099"/>
    <lineage>
        <taxon>Eukaryota</taxon>
        <taxon>Fungi</taxon>
        <taxon>Fungi incertae sedis</taxon>
        <taxon>Chytridiomycota</taxon>
        <taxon>Chytridiomycota incertae sedis</taxon>
        <taxon>Chytridiomycetes</taxon>
        <taxon>Rhizophydiales</taxon>
        <taxon>Terramycetaceae</taxon>
        <taxon>Boothiomyces</taxon>
    </lineage>
</organism>